<dbReference type="OrthoDB" id="4331932at2"/>
<sequence length="452" mass="49471">MGGKALVAAVGGGAAEAVTRLLEAGADPDTLADDGLPVLCRAVATYDVAVADALVEGGADPDRSLPDGTTPLVRAIDGGSPSVVTALLGREPRLRLPEAEREQLLARARRWYERGAEVELRDRTGTSEPAHRVRVMDDEYCHVTQLTLDGSTVRAGHGAILTDLEWAFRVLPPVDELASRALAQGDPDHVDWSSVRWILSRRRSKETWSAVAAYRHAPAPLSRLFALDVLWAFMWPEASWRNSYEKETEDLLVSWATDGEEAPEVLAELLRLLGDTDRPESAAIGLRYARHRDPRVRAKVPDLLVVWGNPSPLPGAEARTTLLELAADEDGNVRAAAGGALCSTCDGSPEVTNAVVALLRDPVARVRAWMSETVTRCADRSADVADALYALYALLDEEDFPVRLNAAYALLRREDPRTAEAVERLGSLSRPGYEEDYRLSAIWSWEWNRKNS</sequence>
<proteinExistence type="predicted"/>
<dbReference type="EMBL" id="GG657758">
    <property type="protein sequence ID" value="EFL38200.1"/>
    <property type="molecule type" value="Genomic_DNA"/>
</dbReference>
<keyword evidence="3" id="KW-1185">Reference proteome</keyword>
<dbReference type="eggNOG" id="COG0666">
    <property type="taxonomic scope" value="Bacteria"/>
</dbReference>
<dbReference type="SUPFAM" id="SSF48371">
    <property type="entry name" value="ARM repeat"/>
    <property type="match status" value="1"/>
</dbReference>
<accession>D9XQK6</accession>
<name>D9XQK6_9ACTN</name>
<dbReference type="SMART" id="SM00248">
    <property type="entry name" value="ANK"/>
    <property type="match status" value="3"/>
</dbReference>
<dbReference type="STRING" id="467200.SSRG_01004"/>
<protein>
    <submittedName>
        <fullName evidence="2">Uncharacterized protein</fullName>
    </submittedName>
</protein>
<dbReference type="HOGENOM" id="CLU_605362_0_0_11"/>
<dbReference type="AlphaFoldDB" id="D9XQK6"/>
<dbReference type="Gene3D" id="1.25.10.10">
    <property type="entry name" value="Leucine-rich Repeat Variant"/>
    <property type="match status" value="1"/>
</dbReference>
<dbReference type="Proteomes" id="UP000002968">
    <property type="component" value="Unassembled WGS sequence"/>
</dbReference>
<dbReference type="Pfam" id="PF13646">
    <property type="entry name" value="HEAT_2"/>
    <property type="match status" value="1"/>
</dbReference>
<organism evidence="2 3">
    <name type="scientific">Streptomyces griseoflavus Tu4000</name>
    <dbReference type="NCBI Taxonomy" id="467200"/>
    <lineage>
        <taxon>Bacteria</taxon>
        <taxon>Bacillati</taxon>
        <taxon>Actinomycetota</taxon>
        <taxon>Actinomycetes</taxon>
        <taxon>Kitasatosporales</taxon>
        <taxon>Streptomycetaceae</taxon>
        <taxon>Streptomyces</taxon>
    </lineage>
</organism>
<evidence type="ECO:0000313" key="2">
    <source>
        <dbReference type="EMBL" id="EFL38200.1"/>
    </source>
</evidence>
<evidence type="ECO:0000313" key="3">
    <source>
        <dbReference type="Proteomes" id="UP000002968"/>
    </source>
</evidence>
<reference evidence="2" key="1">
    <citation type="submission" date="2009-02" db="EMBL/GenBank/DDBJ databases">
        <title>Annotation of Streptomyces griseoflavus strain Tu4000.</title>
        <authorList>
            <consortium name="The Broad Institute Genome Sequencing Platform"/>
            <consortium name="Broad Institute Microbial Sequencing Center"/>
            <person name="Fischbach M."/>
            <person name="Godfrey P."/>
            <person name="Ward D."/>
            <person name="Young S."/>
            <person name="Zeng Q."/>
            <person name="Koehrsen M."/>
            <person name="Alvarado L."/>
            <person name="Berlin A.M."/>
            <person name="Bochicchio J."/>
            <person name="Borenstein D."/>
            <person name="Chapman S.B."/>
            <person name="Chen Z."/>
            <person name="Engels R."/>
            <person name="Freedman E."/>
            <person name="Gellesch M."/>
            <person name="Goldberg J."/>
            <person name="Griggs A."/>
            <person name="Gujja S."/>
            <person name="Heilman E.R."/>
            <person name="Heiman D.I."/>
            <person name="Hepburn T.A."/>
            <person name="Howarth C."/>
            <person name="Jen D."/>
            <person name="Larson L."/>
            <person name="Lewis B."/>
            <person name="Mehta T."/>
            <person name="Park D."/>
            <person name="Pearson M."/>
            <person name="Richards J."/>
            <person name="Roberts A."/>
            <person name="Saif S."/>
            <person name="Shea T.D."/>
            <person name="Shenoy N."/>
            <person name="Sisk P."/>
            <person name="Stolte C."/>
            <person name="Sykes S.N."/>
            <person name="Thomson T."/>
            <person name="Walk T."/>
            <person name="White J."/>
            <person name="Yandava C."/>
            <person name="Straight P."/>
            <person name="Clardy J."/>
            <person name="Hung D."/>
            <person name="Kolter R."/>
            <person name="Mekalanos J."/>
            <person name="Walker S."/>
            <person name="Walsh C.T."/>
            <person name="Wieland-Brown L.C."/>
            <person name="Haas B."/>
            <person name="Nusbaum C."/>
            <person name="Birren B."/>
        </authorList>
    </citation>
    <scope>NUCLEOTIDE SEQUENCE [LARGE SCALE GENOMIC DNA]</scope>
    <source>
        <strain evidence="2">Tu4000</strain>
    </source>
</reference>
<dbReference type="SUPFAM" id="SSF48403">
    <property type="entry name" value="Ankyrin repeat"/>
    <property type="match status" value="1"/>
</dbReference>
<dbReference type="InterPro" id="IPR036770">
    <property type="entry name" value="Ankyrin_rpt-contain_sf"/>
</dbReference>
<dbReference type="InterPro" id="IPR002110">
    <property type="entry name" value="Ankyrin_rpt"/>
</dbReference>
<dbReference type="Gene3D" id="1.25.40.20">
    <property type="entry name" value="Ankyrin repeat-containing domain"/>
    <property type="match status" value="1"/>
</dbReference>
<gene>
    <name evidence="2" type="ORF">SSRG_01004</name>
</gene>
<feature type="region of interest" description="Disordered" evidence="1">
    <location>
        <begin position="57"/>
        <end position="76"/>
    </location>
</feature>
<dbReference type="InterPro" id="IPR016024">
    <property type="entry name" value="ARM-type_fold"/>
</dbReference>
<dbReference type="InterPro" id="IPR011989">
    <property type="entry name" value="ARM-like"/>
</dbReference>
<evidence type="ECO:0000256" key="1">
    <source>
        <dbReference type="SAM" id="MobiDB-lite"/>
    </source>
</evidence>
<dbReference type="Pfam" id="PF12796">
    <property type="entry name" value="Ank_2"/>
    <property type="match status" value="1"/>
</dbReference>
<dbReference type="RefSeq" id="WP_004923130.1">
    <property type="nucleotide sequence ID" value="NZ_GG657758.1"/>
</dbReference>